<evidence type="ECO:0000256" key="1">
    <source>
        <dbReference type="SAM" id="MobiDB-lite"/>
    </source>
</evidence>
<dbReference type="Proteomes" id="UP000029981">
    <property type="component" value="Chromosome 7"/>
</dbReference>
<proteinExistence type="predicted"/>
<feature type="compositionally biased region" description="Low complexity" evidence="1">
    <location>
        <begin position="40"/>
        <end position="53"/>
    </location>
</feature>
<dbReference type="EMBL" id="CM002928">
    <property type="protein sequence ID" value="KGN43171.1"/>
    <property type="molecule type" value="Genomic_DNA"/>
</dbReference>
<reference evidence="2 3" key="3">
    <citation type="journal article" date="2010" name="BMC Genomics">
        <title>Transcriptome sequencing and comparative analysis of cucumber flowers with different sex types.</title>
        <authorList>
            <person name="Guo S."/>
            <person name="Zheng Y."/>
            <person name="Joung J.G."/>
            <person name="Liu S."/>
            <person name="Zhang Z."/>
            <person name="Crasta O.R."/>
            <person name="Sobral B.W."/>
            <person name="Xu Y."/>
            <person name="Huang S."/>
            <person name="Fei Z."/>
        </authorList>
    </citation>
    <scope>NUCLEOTIDE SEQUENCE [LARGE SCALE GENOMIC DNA]</scope>
    <source>
        <strain evidence="3">cv. 9930</strain>
    </source>
</reference>
<keyword evidence="3" id="KW-1185">Reference proteome</keyword>
<protein>
    <submittedName>
        <fullName evidence="2">Uncharacterized protein</fullName>
    </submittedName>
</protein>
<reference evidence="2 3" key="2">
    <citation type="journal article" date="2009" name="PLoS ONE">
        <title>An integrated genetic and cytogenetic map of the cucumber genome.</title>
        <authorList>
            <person name="Ren Y."/>
            <person name="Zhang Z."/>
            <person name="Liu J."/>
            <person name="Staub J.E."/>
            <person name="Han Y."/>
            <person name="Cheng Z."/>
            <person name="Li X."/>
            <person name="Lu J."/>
            <person name="Miao H."/>
            <person name="Kang H."/>
            <person name="Xie B."/>
            <person name="Gu X."/>
            <person name="Wang X."/>
            <person name="Du Y."/>
            <person name="Jin W."/>
            <person name="Huang S."/>
        </authorList>
    </citation>
    <scope>NUCLEOTIDE SEQUENCE [LARGE SCALE GENOMIC DNA]</scope>
    <source>
        <strain evidence="3">cv. 9930</strain>
    </source>
</reference>
<evidence type="ECO:0000313" key="3">
    <source>
        <dbReference type="Proteomes" id="UP000029981"/>
    </source>
</evidence>
<reference evidence="2 3" key="4">
    <citation type="journal article" date="2011" name="BMC Genomics">
        <title>RNA-Seq improves annotation of protein-coding genes in the cucumber genome.</title>
        <authorList>
            <person name="Li Z."/>
            <person name="Zhang Z."/>
            <person name="Yan P."/>
            <person name="Huang S."/>
            <person name="Fei Z."/>
            <person name="Lin K."/>
        </authorList>
    </citation>
    <scope>NUCLEOTIDE SEQUENCE [LARGE SCALE GENOMIC DNA]</scope>
    <source>
        <strain evidence="3">cv. 9930</strain>
    </source>
</reference>
<reference evidence="2 3" key="1">
    <citation type="journal article" date="2009" name="Nat. Genet.">
        <title>The genome of the cucumber, Cucumis sativus L.</title>
        <authorList>
            <person name="Huang S."/>
            <person name="Li R."/>
            <person name="Zhang Z."/>
            <person name="Li L."/>
            <person name="Gu X."/>
            <person name="Fan W."/>
            <person name="Lucas W.J."/>
            <person name="Wang X."/>
            <person name="Xie B."/>
            <person name="Ni P."/>
            <person name="Ren Y."/>
            <person name="Zhu H."/>
            <person name="Li J."/>
            <person name="Lin K."/>
            <person name="Jin W."/>
            <person name="Fei Z."/>
            <person name="Li G."/>
            <person name="Staub J."/>
            <person name="Kilian A."/>
            <person name="van der Vossen E.A."/>
            <person name="Wu Y."/>
            <person name="Guo J."/>
            <person name="He J."/>
            <person name="Jia Z."/>
            <person name="Ren Y."/>
            <person name="Tian G."/>
            <person name="Lu Y."/>
            <person name="Ruan J."/>
            <person name="Qian W."/>
            <person name="Wang M."/>
            <person name="Huang Q."/>
            <person name="Li B."/>
            <person name="Xuan Z."/>
            <person name="Cao J."/>
            <person name="Asan"/>
            <person name="Wu Z."/>
            <person name="Zhang J."/>
            <person name="Cai Q."/>
            <person name="Bai Y."/>
            <person name="Zhao B."/>
            <person name="Han Y."/>
            <person name="Li Y."/>
            <person name="Li X."/>
            <person name="Wang S."/>
            <person name="Shi Q."/>
            <person name="Liu S."/>
            <person name="Cho W.K."/>
            <person name="Kim J.Y."/>
            <person name="Xu Y."/>
            <person name="Heller-Uszynska K."/>
            <person name="Miao H."/>
            <person name="Cheng Z."/>
            <person name="Zhang S."/>
            <person name="Wu J."/>
            <person name="Yang Y."/>
            <person name="Kang H."/>
            <person name="Li M."/>
            <person name="Liang H."/>
            <person name="Ren X."/>
            <person name="Shi Z."/>
            <person name="Wen M."/>
            <person name="Jian M."/>
            <person name="Yang H."/>
            <person name="Zhang G."/>
            <person name="Yang Z."/>
            <person name="Chen R."/>
            <person name="Liu S."/>
            <person name="Li J."/>
            <person name="Ma L."/>
            <person name="Liu H."/>
            <person name="Zhou Y."/>
            <person name="Zhao J."/>
            <person name="Fang X."/>
            <person name="Li G."/>
            <person name="Fang L."/>
            <person name="Li Y."/>
            <person name="Liu D."/>
            <person name="Zheng H."/>
            <person name="Zhang Y."/>
            <person name="Qin N."/>
            <person name="Li Z."/>
            <person name="Yang G."/>
            <person name="Yang S."/>
            <person name="Bolund L."/>
            <person name="Kristiansen K."/>
            <person name="Zheng H."/>
            <person name="Li S."/>
            <person name="Zhang X."/>
            <person name="Yang H."/>
            <person name="Wang J."/>
            <person name="Sun R."/>
            <person name="Zhang B."/>
            <person name="Jiang S."/>
            <person name="Wang J."/>
            <person name="Du Y."/>
            <person name="Li S."/>
        </authorList>
    </citation>
    <scope>NUCLEOTIDE SEQUENCE [LARGE SCALE GENOMIC DNA]</scope>
    <source>
        <strain evidence="3">cv. 9930</strain>
    </source>
</reference>
<dbReference type="PROSITE" id="PS50096">
    <property type="entry name" value="IQ"/>
    <property type="match status" value="1"/>
</dbReference>
<name>A0A0A0K5Q6_CUCSA</name>
<evidence type="ECO:0000313" key="2">
    <source>
        <dbReference type="EMBL" id="KGN43171.1"/>
    </source>
</evidence>
<sequence>MRPIYDKEGFILRSREKRFSVTKLEEKRRGSMSRGRYKNGFMSEGSSEMGFSGARTRRKTRSKGELVKKRETLIYRGMHRRAESNEQMLVWVTWARWRKNVR</sequence>
<accession>A0A0A0K5Q6</accession>
<feature type="region of interest" description="Disordered" evidence="1">
    <location>
        <begin position="22"/>
        <end position="65"/>
    </location>
</feature>
<gene>
    <name evidence="2" type="ORF">Csa_7G005470</name>
</gene>
<dbReference type="AlphaFoldDB" id="A0A0A0K5Q6"/>
<dbReference type="Gramene" id="KGN43171">
    <property type="protein sequence ID" value="KGN43171"/>
    <property type="gene ID" value="Csa_7G005470"/>
</dbReference>
<organism evidence="2 3">
    <name type="scientific">Cucumis sativus</name>
    <name type="common">Cucumber</name>
    <dbReference type="NCBI Taxonomy" id="3659"/>
    <lineage>
        <taxon>Eukaryota</taxon>
        <taxon>Viridiplantae</taxon>
        <taxon>Streptophyta</taxon>
        <taxon>Embryophyta</taxon>
        <taxon>Tracheophyta</taxon>
        <taxon>Spermatophyta</taxon>
        <taxon>Magnoliopsida</taxon>
        <taxon>eudicotyledons</taxon>
        <taxon>Gunneridae</taxon>
        <taxon>Pentapetalae</taxon>
        <taxon>rosids</taxon>
        <taxon>fabids</taxon>
        <taxon>Cucurbitales</taxon>
        <taxon>Cucurbitaceae</taxon>
        <taxon>Benincaseae</taxon>
        <taxon>Cucumis</taxon>
    </lineage>
</organism>